<dbReference type="Proteomes" id="UP000242869">
    <property type="component" value="Unassembled WGS sequence"/>
</dbReference>
<protein>
    <submittedName>
        <fullName evidence="1">Uncharacterized protein</fullName>
    </submittedName>
</protein>
<name>A0A1I4W0V5_9NEIS</name>
<reference evidence="2" key="1">
    <citation type="submission" date="2016-10" db="EMBL/GenBank/DDBJ databases">
        <authorList>
            <person name="Varghese N."/>
            <person name="Submissions S."/>
        </authorList>
    </citation>
    <scope>NUCLEOTIDE SEQUENCE [LARGE SCALE GENOMIC DNA]</scope>
    <source>
        <strain evidence="2">DSM 6150</strain>
    </source>
</reference>
<evidence type="ECO:0000313" key="2">
    <source>
        <dbReference type="Proteomes" id="UP000242869"/>
    </source>
</evidence>
<keyword evidence="2" id="KW-1185">Reference proteome</keyword>
<organism evidence="1 2">
    <name type="scientific">Formivibrio citricus</name>
    <dbReference type="NCBI Taxonomy" id="83765"/>
    <lineage>
        <taxon>Bacteria</taxon>
        <taxon>Pseudomonadati</taxon>
        <taxon>Pseudomonadota</taxon>
        <taxon>Betaproteobacteria</taxon>
        <taxon>Neisseriales</taxon>
        <taxon>Chitinibacteraceae</taxon>
        <taxon>Formivibrio</taxon>
    </lineage>
</organism>
<evidence type="ECO:0000313" key="1">
    <source>
        <dbReference type="EMBL" id="SFN07045.1"/>
    </source>
</evidence>
<dbReference type="RefSeq" id="WP_177187743.1">
    <property type="nucleotide sequence ID" value="NZ_FOVE01000002.1"/>
</dbReference>
<proteinExistence type="predicted"/>
<dbReference type="STRING" id="83765.SAMN05660284_00476"/>
<sequence>MFYRIFVVLVAAGLLSFAWAQARGYSIFGSAASERIAKGAAGQRAYHK</sequence>
<accession>A0A1I4W0V5</accession>
<dbReference type="AlphaFoldDB" id="A0A1I4W0V5"/>
<dbReference type="EMBL" id="FOVE01000002">
    <property type="protein sequence ID" value="SFN07045.1"/>
    <property type="molecule type" value="Genomic_DNA"/>
</dbReference>
<gene>
    <name evidence="1" type="ORF">SAMN05660284_00476</name>
</gene>